<name>A0A1E3I8N7_9TREE</name>
<protein>
    <submittedName>
        <fullName evidence="1">Uncharacterized protein</fullName>
    </submittedName>
</protein>
<accession>A0A1E3I8N7</accession>
<evidence type="ECO:0000313" key="1">
    <source>
        <dbReference type="EMBL" id="ODN84206.1"/>
    </source>
</evidence>
<dbReference type="RefSeq" id="XP_018998009.1">
    <property type="nucleotide sequence ID" value="XM_019133304.1"/>
</dbReference>
<dbReference type="EMBL" id="AWGJ01000001">
    <property type="protein sequence ID" value="ODN84206.1"/>
    <property type="molecule type" value="Genomic_DNA"/>
</dbReference>
<organism evidence="1 2">
    <name type="scientific">Cryptococcus amylolentus CBS 6039</name>
    <dbReference type="NCBI Taxonomy" id="1295533"/>
    <lineage>
        <taxon>Eukaryota</taxon>
        <taxon>Fungi</taxon>
        <taxon>Dikarya</taxon>
        <taxon>Basidiomycota</taxon>
        <taxon>Agaricomycotina</taxon>
        <taxon>Tremellomycetes</taxon>
        <taxon>Tremellales</taxon>
        <taxon>Cryptococcaceae</taxon>
        <taxon>Cryptococcus</taxon>
    </lineage>
</organism>
<dbReference type="GeneID" id="30151514"/>
<evidence type="ECO:0000313" key="2">
    <source>
        <dbReference type="Proteomes" id="UP000094065"/>
    </source>
</evidence>
<dbReference type="AlphaFoldDB" id="A0A1E3I8N7"/>
<dbReference type="Proteomes" id="UP000094065">
    <property type="component" value="Unassembled WGS sequence"/>
</dbReference>
<sequence length="120" mass="13847">MPLQYASITVRPQASAQYEYFNKIVRRHHVVKEDSASHLTFLSPSRSTIRITPRWLLSATDVLIMPTYTSSQAVLPRVDCVPLECGLWLYPVSRIHPGRPQRQQSLPKRMLPSLYAPYLR</sequence>
<reference evidence="1 2" key="1">
    <citation type="submission" date="2016-06" db="EMBL/GenBank/DDBJ databases">
        <title>Evolution of pathogenesis and genome organization in the Tremellales.</title>
        <authorList>
            <person name="Cuomo C."/>
            <person name="Litvintseva A."/>
            <person name="Heitman J."/>
            <person name="Chen Y."/>
            <person name="Sun S."/>
            <person name="Springer D."/>
            <person name="Dromer F."/>
            <person name="Young S."/>
            <person name="Zeng Q."/>
            <person name="Chapman S."/>
            <person name="Gujja S."/>
            <person name="Saif S."/>
            <person name="Birren B."/>
        </authorList>
    </citation>
    <scope>NUCLEOTIDE SEQUENCE [LARGE SCALE GENOMIC DNA]</scope>
    <source>
        <strain evidence="1 2">CBS 6039</strain>
    </source>
</reference>
<keyword evidence="2" id="KW-1185">Reference proteome</keyword>
<proteinExistence type="predicted"/>
<comment type="caution">
    <text evidence="1">The sequence shown here is derived from an EMBL/GenBank/DDBJ whole genome shotgun (WGS) entry which is preliminary data.</text>
</comment>
<gene>
    <name evidence="1" type="ORF">L202_00205</name>
</gene>